<dbReference type="Pfam" id="PF10573">
    <property type="entry name" value="UPF0561"/>
    <property type="match status" value="1"/>
</dbReference>
<name>A0A8C0CKL8_BALMU</name>
<sequence>MEVVPGPRPGLCCKPGRRLDMSRGFTHHIRRSQFAHSRALTTAAHWPAPGLAAAVNLSPIPTSAT</sequence>
<accession>A0A8C0CKL8</accession>
<dbReference type="Ensembl" id="ENSBMST00010008851.1">
    <property type="protein sequence ID" value="ENSBMSP00010007927.1"/>
    <property type="gene ID" value="ENSBMSG00010005890.1"/>
</dbReference>
<dbReference type="InterPro" id="IPR018888">
    <property type="entry name" value="UPF0561"/>
</dbReference>
<dbReference type="AlphaFoldDB" id="A0A8C0CKL8"/>
<evidence type="ECO:0000313" key="1">
    <source>
        <dbReference type="Ensembl" id="ENSBMSP00010007927.1"/>
    </source>
</evidence>
<organism evidence="1">
    <name type="scientific">Balaenoptera musculus</name>
    <name type="common">Blue whale</name>
    <dbReference type="NCBI Taxonomy" id="9771"/>
    <lineage>
        <taxon>Eukaryota</taxon>
        <taxon>Metazoa</taxon>
        <taxon>Chordata</taxon>
        <taxon>Craniata</taxon>
        <taxon>Vertebrata</taxon>
        <taxon>Euteleostomi</taxon>
        <taxon>Mammalia</taxon>
        <taxon>Eutheria</taxon>
        <taxon>Laurasiatheria</taxon>
        <taxon>Artiodactyla</taxon>
        <taxon>Whippomorpha</taxon>
        <taxon>Cetacea</taxon>
        <taxon>Mysticeti</taxon>
        <taxon>Balaenopteridae</taxon>
        <taxon>Balaenoptera</taxon>
    </lineage>
</organism>
<protein>
    <submittedName>
        <fullName evidence="1">Uncharacterized protein</fullName>
    </submittedName>
</protein>
<reference evidence="1" key="1">
    <citation type="submission" date="2023-09" db="UniProtKB">
        <authorList>
            <consortium name="Ensembl"/>
        </authorList>
    </citation>
    <scope>IDENTIFICATION</scope>
</reference>
<proteinExistence type="predicted"/>
<dbReference type="GeneTree" id="ENSGT01000000221117"/>